<keyword evidence="1" id="KW-0812">Transmembrane</keyword>
<feature type="transmembrane region" description="Helical" evidence="1">
    <location>
        <begin position="66"/>
        <end position="83"/>
    </location>
</feature>
<evidence type="ECO:0000313" key="2">
    <source>
        <dbReference type="EMBL" id="VEI75999.1"/>
    </source>
</evidence>
<feature type="transmembrane region" description="Helical" evidence="1">
    <location>
        <begin position="104"/>
        <end position="123"/>
    </location>
</feature>
<dbReference type="Proteomes" id="UP000271188">
    <property type="component" value="Chromosome"/>
</dbReference>
<reference evidence="2" key="1">
    <citation type="submission" date="2018-12" db="EMBL/GenBank/DDBJ databases">
        <authorList>
            <consortium name="Pathogen Informatics"/>
        </authorList>
    </citation>
    <scope>NUCLEOTIDE SEQUENCE [LARGE SCALE GENOMIC DNA]</scope>
    <source>
        <strain evidence="2">NCTC10643</strain>
    </source>
</reference>
<feature type="transmembrane region" description="Helical" evidence="1">
    <location>
        <begin position="190"/>
        <end position="209"/>
    </location>
</feature>
<feature type="transmembrane region" description="Helical" evidence="1">
    <location>
        <begin position="159"/>
        <end position="178"/>
    </location>
</feature>
<gene>
    <name evidence="2" type="ORF">NCTC10643_00690</name>
</gene>
<protein>
    <submittedName>
        <fullName evidence="2">Uncharacterized protein</fullName>
    </submittedName>
</protein>
<keyword evidence="1" id="KW-1133">Transmembrane helix</keyword>
<feature type="transmembrane region" description="Helical" evidence="1">
    <location>
        <begin position="221"/>
        <end position="240"/>
    </location>
</feature>
<feature type="transmembrane region" description="Helical" evidence="1">
    <location>
        <begin position="129"/>
        <end position="147"/>
    </location>
</feature>
<name>A0A3S5F3C2_MANHA</name>
<organism evidence="2 3">
    <name type="scientific">Mannheimia haemolytica</name>
    <name type="common">Pasteurella haemolytica</name>
    <dbReference type="NCBI Taxonomy" id="75985"/>
    <lineage>
        <taxon>Bacteria</taxon>
        <taxon>Pseudomonadati</taxon>
        <taxon>Pseudomonadota</taxon>
        <taxon>Gammaproteobacteria</taxon>
        <taxon>Pasteurellales</taxon>
        <taxon>Pasteurellaceae</taxon>
        <taxon>Mannheimia</taxon>
    </lineage>
</organism>
<proteinExistence type="predicted"/>
<feature type="transmembrane region" description="Helical" evidence="1">
    <location>
        <begin position="20"/>
        <end position="46"/>
    </location>
</feature>
<keyword evidence="1" id="KW-0472">Membrane</keyword>
<dbReference type="RefSeq" id="WP_126301524.1">
    <property type="nucleotide sequence ID" value="NZ_LR134495.1"/>
</dbReference>
<evidence type="ECO:0000256" key="1">
    <source>
        <dbReference type="SAM" id="Phobius"/>
    </source>
</evidence>
<sequence length="345" mass="40224">MFVFPVDIKKSIKSNYQREYNFIFIIVGLSTIIGIILTILSSFLLLNYLVSIDARNLFINSLNSNFSTIFIPIALFLFFPIMLMNMQPIKYYLSLEKTNTNNKLMILGIIEIVYIPLVILSLFFQETNLKVILINLPIVGAYIYLLYELKKSIKIDIINYLFFTGTTYLLVPFFIIIYNGGFSTITDIRFISLYLCFMLTGLGLSYIFIKTINETKKPNCLFYIIISIVILFLISLNPLLNINFSENSLTILGIRENTQKNYMIHEDFFYKNNNKLHMDKTKITLEKGDKVTYYMICGKKLFENTETFVLEIENNKYQIPNKYINNIQNYENKNSQPNNASKCNS</sequence>
<dbReference type="AlphaFoldDB" id="A0A3S5F3C2"/>
<accession>A0A3S5F3C2</accession>
<evidence type="ECO:0000313" key="3">
    <source>
        <dbReference type="Proteomes" id="UP000271188"/>
    </source>
</evidence>
<dbReference type="EMBL" id="LR134495">
    <property type="protein sequence ID" value="VEI75999.1"/>
    <property type="molecule type" value="Genomic_DNA"/>
</dbReference>